<dbReference type="RefSeq" id="WP_041496116.1">
    <property type="nucleotide sequence ID" value="NZ_AP014548.1"/>
</dbReference>
<evidence type="ECO:0000313" key="3">
    <source>
        <dbReference type="Proteomes" id="UP000031760"/>
    </source>
</evidence>
<dbReference type="KEGG" id="nmf:NMS_1510"/>
<dbReference type="EMBL" id="AP014548">
    <property type="protein sequence ID" value="BAO55519.1"/>
    <property type="molecule type" value="Genomic_DNA"/>
</dbReference>
<evidence type="ECO:0000313" key="2">
    <source>
        <dbReference type="EMBL" id="BAO55519.1"/>
    </source>
</evidence>
<feature type="chain" id="PRO_5004917169" description="DUF3575 domain-containing protein" evidence="1">
    <location>
        <begin position="19"/>
        <end position="200"/>
    </location>
</feature>
<dbReference type="HOGENOM" id="CLU_119542_0_0_10"/>
<sequence>MKKILILSLLLFTAITVAQDTVTENEDLKRTNEITTNLLDLVIAGSFNVNYERLLPSNQSILVGVTAFDTYGYYDAGYLEESSAISLRAAYLIYFSKVKDHYGFYFYPALKARTGDVTVDDGFYSYDNNGDLISRDNTYKYDIGGFSAGFGLGHKWLFADKFSLSLNGEIFRALGNVPEDKYGDLGAVEPRFGVNFGYRF</sequence>
<name>W8VQ86_9FLAO</name>
<proteinExistence type="predicted"/>
<feature type="signal peptide" evidence="1">
    <location>
        <begin position="1"/>
        <end position="18"/>
    </location>
</feature>
<protein>
    <recommendedName>
        <fullName evidence="4">DUF3575 domain-containing protein</fullName>
    </recommendedName>
</protein>
<dbReference type="OrthoDB" id="768080at2"/>
<evidence type="ECO:0008006" key="4">
    <source>
        <dbReference type="Google" id="ProtNLM"/>
    </source>
</evidence>
<dbReference type="Proteomes" id="UP000031760">
    <property type="component" value="Chromosome"/>
</dbReference>
<evidence type="ECO:0000256" key="1">
    <source>
        <dbReference type="SAM" id="SignalP"/>
    </source>
</evidence>
<organism evidence="2 3">
    <name type="scientific">Nonlabens marinus S1-08</name>
    <dbReference type="NCBI Taxonomy" id="1454201"/>
    <lineage>
        <taxon>Bacteria</taxon>
        <taxon>Pseudomonadati</taxon>
        <taxon>Bacteroidota</taxon>
        <taxon>Flavobacteriia</taxon>
        <taxon>Flavobacteriales</taxon>
        <taxon>Flavobacteriaceae</taxon>
        <taxon>Nonlabens</taxon>
    </lineage>
</organism>
<keyword evidence="1" id="KW-0732">Signal</keyword>
<dbReference type="AlphaFoldDB" id="W8VQ86"/>
<reference evidence="2 3" key="1">
    <citation type="journal article" date="2014" name="Proc. Natl. Acad. Sci. U.S.A.">
        <title>Functional characterization of flavobacteria rhodopsins reveals a unique class of light-driven chloride pump in bacteria.</title>
        <authorList>
            <person name="Yoshizawa S."/>
            <person name="Kumagai Y."/>
            <person name="Kim H."/>
            <person name="Ogura Y."/>
            <person name="Hayashi T."/>
            <person name="Iwasaki W."/>
            <person name="DeLong E.F."/>
            <person name="Kogure K."/>
        </authorList>
    </citation>
    <scope>NUCLEOTIDE SEQUENCE [LARGE SCALE GENOMIC DNA]</scope>
    <source>
        <strain evidence="2 3">S1-08</strain>
    </source>
</reference>
<keyword evidence="3" id="KW-1185">Reference proteome</keyword>
<accession>W8VQ86</accession>
<gene>
    <name evidence="2" type="ORF">NMS_1510</name>
</gene>